<sequence length="405" mass="45139">MSSQEPYVTVVGSGPAGLLLSLILAQNKIPVTLVEKADTLDKQPRATHYAGPAVSVLRRAGVMDDIAAKGFFPEKLTFRTFDNKVLATIDHTGVSDDPDRLVCLPLNQLGQILLSHLQKHPNATILWNHEVTDIKDDNGTGVVTVTAPDGSKELRARYVVGCDGANSKVRRLLFGDWEFPGKTWDTQVVATNAYYDFYKFGYEDANFIIDPEHWYMAARITRDGMWRVSYGVPASLTKEELLEQRDEKWRNMLPGNPSPEDYRITNFSPYKVHQRLAESMRVGPFVLAADAAHLCNPFGGLGLTGGIVDVGGLADCLIGLYEGKADNSILDIYSKVRREKYSQFIDPISSANLLRMFDKDPSTVSQRDESLQMINGVKDDPTKMKELIGGINVITYDFTQHYRSK</sequence>
<keyword evidence="6" id="KW-0503">Monooxygenase</keyword>
<dbReference type="RefSeq" id="XP_033691083.1">
    <property type="nucleotide sequence ID" value="XM_033834317.1"/>
</dbReference>
<keyword evidence="3" id="KW-0560">Oxidoreductase</keyword>
<dbReference type="AlphaFoldDB" id="A0A6A6J053"/>
<dbReference type="InterPro" id="IPR002938">
    <property type="entry name" value="FAD-bd"/>
</dbReference>
<reference evidence="6" key="1">
    <citation type="journal article" date="2020" name="Stud. Mycol.">
        <title>101 Dothideomycetes genomes: a test case for predicting lifestyles and emergence of pathogens.</title>
        <authorList>
            <person name="Haridas S."/>
            <person name="Albert R."/>
            <person name="Binder M."/>
            <person name="Bloem J."/>
            <person name="Labutti K."/>
            <person name="Salamov A."/>
            <person name="Andreopoulos B."/>
            <person name="Baker S."/>
            <person name="Barry K."/>
            <person name="Bills G."/>
            <person name="Bluhm B."/>
            <person name="Cannon C."/>
            <person name="Castanera R."/>
            <person name="Culley D."/>
            <person name="Daum C."/>
            <person name="Ezra D."/>
            <person name="Gonzalez J."/>
            <person name="Henrissat B."/>
            <person name="Kuo A."/>
            <person name="Liang C."/>
            <person name="Lipzen A."/>
            <person name="Lutzoni F."/>
            <person name="Magnuson J."/>
            <person name="Mondo S."/>
            <person name="Nolan M."/>
            <person name="Ohm R."/>
            <person name="Pangilinan J."/>
            <person name="Park H.-J."/>
            <person name="Ramirez L."/>
            <person name="Alfaro M."/>
            <person name="Sun H."/>
            <person name="Tritt A."/>
            <person name="Yoshinaga Y."/>
            <person name="Zwiers L.-H."/>
            <person name="Turgeon B."/>
            <person name="Goodwin S."/>
            <person name="Spatafora J."/>
            <person name="Crous P."/>
            <person name="Grigoriev I."/>
        </authorList>
    </citation>
    <scope>NUCLEOTIDE SEQUENCE</scope>
    <source>
        <strain evidence="6">CBS 122368</strain>
    </source>
</reference>
<evidence type="ECO:0000256" key="4">
    <source>
        <dbReference type="ARBA" id="ARBA00023027"/>
    </source>
</evidence>
<dbReference type="InterPro" id="IPR036188">
    <property type="entry name" value="FAD/NAD-bd_sf"/>
</dbReference>
<keyword evidence="7" id="KW-1185">Reference proteome</keyword>
<dbReference type="Proteomes" id="UP000800094">
    <property type="component" value="Unassembled WGS sequence"/>
</dbReference>
<dbReference type="PANTHER" id="PTHR43476">
    <property type="entry name" value="3-(3-HYDROXY-PHENYL)PROPIONATE/3-HYDROXYCINNAMIC ACID HYDROXYLASE"/>
    <property type="match status" value="1"/>
</dbReference>
<dbReference type="OrthoDB" id="10016252at2759"/>
<protein>
    <submittedName>
        <fullName evidence="6">Putative monooxygenase</fullName>
    </submittedName>
</protein>
<accession>A0A6A6J053</accession>
<dbReference type="Gene3D" id="3.30.70.2450">
    <property type="match status" value="1"/>
</dbReference>
<dbReference type="GO" id="GO:0071949">
    <property type="term" value="F:FAD binding"/>
    <property type="evidence" value="ECO:0007669"/>
    <property type="project" value="InterPro"/>
</dbReference>
<dbReference type="SUPFAM" id="SSF51905">
    <property type="entry name" value="FAD/NAD(P)-binding domain"/>
    <property type="match status" value="1"/>
</dbReference>
<dbReference type="InterPro" id="IPR050631">
    <property type="entry name" value="PheA/TfdB_FAD_monoxygenase"/>
</dbReference>
<organism evidence="6 7">
    <name type="scientific">Trematosphaeria pertusa</name>
    <dbReference type="NCBI Taxonomy" id="390896"/>
    <lineage>
        <taxon>Eukaryota</taxon>
        <taxon>Fungi</taxon>
        <taxon>Dikarya</taxon>
        <taxon>Ascomycota</taxon>
        <taxon>Pezizomycotina</taxon>
        <taxon>Dothideomycetes</taxon>
        <taxon>Pleosporomycetidae</taxon>
        <taxon>Pleosporales</taxon>
        <taxon>Massarineae</taxon>
        <taxon>Trematosphaeriaceae</taxon>
        <taxon>Trematosphaeria</taxon>
    </lineage>
</organism>
<evidence type="ECO:0000313" key="7">
    <source>
        <dbReference type="Proteomes" id="UP000800094"/>
    </source>
</evidence>
<proteinExistence type="predicted"/>
<dbReference type="GO" id="GO:0004497">
    <property type="term" value="F:monooxygenase activity"/>
    <property type="evidence" value="ECO:0007669"/>
    <property type="project" value="UniProtKB-KW"/>
</dbReference>
<dbReference type="GeneID" id="54587647"/>
<evidence type="ECO:0000256" key="1">
    <source>
        <dbReference type="ARBA" id="ARBA00022630"/>
    </source>
</evidence>
<dbReference type="Pfam" id="PF01494">
    <property type="entry name" value="FAD_binding_3"/>
    <property type="match status" value="1"/>
</dbReference>
<dbReference type="EMBL" id="ML987189">
    <property type="protein sequence ID" value="KAF2256079.1"/>
    <property type="molecule type" value="Genomic_DNA"/>
</dbReference>
<gene>
    <name evidence="6" type="ORF">BU26DRAFT_573937</name>
</gene>
<dbReference type="PANTHER" id="PTHR43476:SF4">
    <property type="entry name" value="BLR0106 PROTEIN"/>
    <property type="match status" value="1"/>
</dbReference>
<evidence type="ECO:0000313" key="6">
    <source>
        <dbReference type="EMBL" id="KAF2256079.1"/>
    </source>
</evidence>
<keyword evidence="4" id="KW-0520">NAD</keyword>
<evidence type="ECO:0000259" key="5">
    <source>
        <dbReference type="Pfam" id="PF01494"/>
    </source>
</evidence>
<dbReference type="Gene3D" id="3.50.50.60">
    <property type="entry name" value="FAD/NAD(P)-binding domain"/>
    <property type="match status" value="1"/>
</dbReference>
<evidence type="ECO:0000256" key="2">
    <source>
        <dbReference type="ARBA" id="ARBA00022827"/>
    </source>
</evidence>
<keyword evidence="2" id="KW-0274">FAD</keyword>
<dbReference type="PRINTS" id="PR00420">
    <property type="entry name" value="RNGMNOXGNASE"/>
</dbReference>
<name>A0A6A6J053_9PLEO</name>
<keyword evidence="1" id="KW-0285">Flavoprotein</keyword>
<feature type="domain" description="FAD-binding" evidence="5">
    <location>
        <begin position="8"/>
        <end position="343"/>
    </location>
</feature>
<evidence type="ECO:0000256" key="3">
    <source>
        <dbReference type="ARBA" id="ARBA00023002"/>
    </source>
</evidence>